<keyword evidence="1" id="KW-0560">Oxidoreductase</keyword>
<organism evidence="1 2">
    <name type="scientific">Zalerion maritima</name>
    <dbReference type="NCBI Taxonomy" id="339359"/>
    <lineage>
        <taxon>Eukaryota</taxon>
        <taxon>Fungi</taxon>
        <taxon>Dikarya</taxon>
        <taxon>Ascomycota</taxon>
        <taxon>Pezizomycotina</taxon>
        <taxon>Sordariomycetes</taxon>
        <taxon>Lulworthiomycetidae</taxon>
        <taxon>Lulworthiales</taxon>
        <taxon>Lulworthiaceae</taxon>
        <taxon>Zalerion</taxon>
    </lineage>
</organism>
<keyword evidence="1" id="KW-0223">Dioxygenase</keyword>
<evidence type="ECO:0000313" key="2">
    <source>
        <dbReference type="Proteomes" id="UP001201980"/>
    </source>
</evidence>
<accession>A0AAD5S445</accession>
<dbReference type="GO" id="GO:0051213">
    <property type="term" value="F:dioxygenase activity"/>
    <property type="evidence" value="ECO:0007669"/>
    <property type="project" value="UniProtKB-KW"/>
</dbReference>
<evidence type="ECO:0000313" key="1">
    <source>
        <dbReference type="EMBL" id="KAJ2905585.1"/>
    </source>
</evidence>
<sequence>MQPVLRSSEANTPQGNALQVSDDAYKSSQYCCAWEAGYMSAVSADLSVDAILEVMSETNTQGKCRMVDEQWDLQKTPNAAGTKHYIDAQISHPSDAGSSMGGPVLLKEARYLGFDTMSRPGIGHIHPTSGKPEGYPEIHVVIEQVNASKSHGSICRQGTGGQCSSDPTRHVVGWKEEESGMLLNSLYNHITTGSGLSSPAQIAGQKRSSNRATKLRNLLLGTFWIGSTGRGGIWLEALRRPRSCMRLRFREIRC</sequence>
<keyword evidence="2" id="KW-1185">Reference proteome</keyword>
<name>A0AAD5S445_9PEZI</name>
<dbReference type="AlphaFoldDB" id="A0AAD5S445"/>
<dbReference type="EMBL" id="JAKWBI020000028">
    <property type="protein sequence ID" value="KAJ2905585.1"/>
    <property type="molecule type" value="Genomic_DNA"/>
</dbReference>
<dbReference type="Proteomes" id="UP001201980">
    <property type="component" value="Unassembled WGS sequence"/>
</dbReference>
<protein>
    <submittedName>
        <fullName evidence="1">Alpha-ketoglutarate-dependent taurine dioxygenase</fullName>
    </submittedName>
</protein>
<comment type="caution">
    <text evidence="1">The sequence shown here is derived from an EMBL/GenBank/DDBJ whole genome shotgun (WGS) entry which is preliminary data.</text>
</comment>
<gene>
    <name evidence="1" type="ORF">MKZ38_004879</name>
</gene>
<proteinExistence type="predicted"/>
<reference evidence="1" key="1">
    <citation type="submission" date="2022-07" db="EMBL/GenBank/DDBJ databases">
        <title>Draft genome sequence of Zalerion maritima ATCC 34329, a (micro)plastics degrading marine fungus.</title>
        <authorList>
            <person name="Paco A."/>
            <person name="Goncalves M.F.M."/>
            <person name="Rocha-Santos T.A.P."/>
            <person name="Alves A."/>
        </authorList>
    </citation>
    <scope>NUCLEOTIDE SEQUENCE</scope>
    <source>
        <strain evidence="1">ATCC 34329</strain>
    </source>
</reference>